<dbReference type="SMR" id="A0A0R0JVW7"/>
<dbReference type="InterPro" id="IPR016039">
    <property type="entry name" value="Thiolase-like"/>
</dbReference>
<dbReference type="Gramene" id="KRH58870">
    <property type="protein sequence ID" value="KRH58870"/>
    <property type="gene ID" value="GLYMA_05G153100"/>
</dbReference>
<organism evidence="5">
    <name type="scientific">Glycine max</name>
    <name type="common">Soybean</name>
    <name type="synonym">Glycine hispida</name>
    <dbReference type="NCBI Taxonomy" id="3847"/>
    <lineage>
        <taxon>Eukaryota</taxon>
        <taxon>Viridiplantae</taxon>
        <taxon>Streptophyta</taxon>
        <taxon>Embryophyta</taxon>
        <taxon>Tracheophyta</taxon>
        <taxon>Spermatophyta</taxon>
        <taxon>Magnoliopsida</taxon>
        <taxon>eudicotyledons</taxon>
        <taxon>Gunneridae</taxon>
        <taxon>Pentapetalae</taxon>
        <taxon>rosids</taxon>
        <taxon>fabids</taxon>
        <taxon>Fabales</taxon>
        <taxon>Fabaceae</taxon>
        <taxon>Papilionoideae</taxon>
        <taxon>50 kb inversion clade</taxon>
        <taxon>NPAAA clade</taxon>
        <taxon>indigoferoid/millettioid clade</taxon>
        <taxon>Phaseoleae</taxon>
        <taxon>Glycine</taxon>
        <taxon>Glycine subgen. Soja</taxon>
    </lineage>
</organism>
<dbReference type="AlphaFoldDB" id="A0A0R0JVW7"/>
<evidence type="ECO:0000259" key="4">
    <source>
        <dbReference type="Pfam" id="PF00195"/>
    </source>
</evidence>
<evidence type="ECO:0000313" key="6">
    <source>
        <dbReference type="EnsemblPlants" id="KRH58870"/>
    </source>
</evidence>
<evidence type="ECO:0000313" key="7">
    <source>
        <dbReference type="Proteomes" id="UP000008827"/>
    </source>
</evidence>
<dbReference type="PANTHER" id="PTHR11877:SF100">
    <property type="entry name" value="CHALCONE SYNTHASE 3"/>
    <property type="match status" value="1"/>
</dbReference>
<name>A0A0R0JVW7_SOYBN</name>
<sequence>MLVATTVIMMTIMILVIVEQRAELNEEILKENPSVCAYMTPSLDTRQDMVIVEVPKLGKEAATKTIKEWGQPKSKITHLIFCTISGVHMPGADVPTRLLCRWLRLVENNKGARVLLVWSEITAVAALFGDGAAAGIVGSDPLPVEKPLFQLTILPDSEGAINGHLGLGEVGLTFHLLKVDRQF</sequence>
<feature type="domain" description="Chalcone/stilbene synthase N-terminal" evidence="4">
    <location>
        <begin position="20"/>
        <end position="94"/>
    </location>
</feature>
<dbReference type="SUPFAM" id="SSF53901">
    <property type="entry name" value="Thiolase-like"/>
    <property type="match status" value="1"/>
</dbReference>
<dbReference type="InParanoid" id="A0A0R0JVW7"/>
<evidence type="ECO:0000313" key="5">
    <source>
        <dbReference type="EMBL" id="KRH58870.1"/>
    </source>
</evidence>
<dbReference type="InterPro" id="IPR011141">
    <property type="entry name" value="Polyketide_synthase_type-III"/>
</dbReference>
<feature type="signal peptide" evidence="3">
    <location>
        <begin position="1"/>
        <end position="24"/>
    </location>
</feature>
<evidence type="ECO:0000256" key="1">
    <source>
        <dbReference type="ARBA" id="ARBA00022679"/>
    </source>
</evidence>
<feature type="chain" id="PRO_5014522123" description="Chalcone/stilbene synthase N-terminal domain-containing protein" evidence="3">
    <location>
        <begin position="25"/>
        <end position="183"/>
    </location>
</feature>
<gene>
    <name evidence="5" type="ORF">GLYMA_05G153100</name>
</gene>
<reference evidence="5" key="3">
    <citation type="submission" date="2018-07" db="EMBL/GenBank/DDBJ databases">
        <title>WGS assembly of Glycine max.</title>
        <authorList>
            <person name="Schmutz J."/>
            <person name="Cannon S."/>
            <person name="Schlueter J."/>
            <person name="Ma J."/>
            <person name="Mitros T."/>
            <person name="Nelson W."/>
            <person name="Hyten D."/>
            <person name="Song Q."/>
            <person name="Thelen J."/>
            <person name="Cheng J."/>
            <person name="Xu D."/>
            <person name="Hellsten U."/>
            <person name="May G."/>
            <person name="Yu Y."/>
            <person name="Sakurai T."/>
            <person name="Umezawa T."/>
            <person name="Bhattacharyya M."/>
            <person name="Sandhu D."/>
            <person name="Valliyodan B."/>
            <person name="Lindquist E."/>
            <person name="Peto M."/>
            <person name="Grant D."/>
            <person name="Shu S."/>
            <person name="Goodstein D."/>
            <person name="Barry K."/>
            <person name="Futrell-Griggs M."/>
            <person name="Abernathy B."/>
            <person name="Du J."/>
            <person name="Tian Z."/>
            <person name="Zhu L."/>
            <person name="Gill N."/>
            <person name="Joshi T."/>
            <person name="Libault M."/>
            <person name="Sethuraman A."/>
            <person name="Zhang X."/>
            <person name="Shinozaki K."/>
            <person name="Nguyen H."/>
            <person name="Wing R."/>
            <person name="Cregan P."/>
            <person name="Specht J."/>
            <person name="Grimwood J."/>
            <person name="Rokhsar D."/>
            <person name="Stacey G."/>
            <person name="Shoemaker R."/>
            <person name="Jackson S."/>
        </authorList>
    </citation>
    <scope>NUCLEOTIDE SEQUENCE</scope>
    <source>
        <tissue evidence="5">Callus</tissue>
    </source>
</reference>
<dbReference type="EnsemblPlants" id="KRH58870">
    <property type="protein sequence ID" value="KRH58870"/>
    <property type="gene ID" value="GLYMA_05G153100"/>
</dbReference>
<keyword evidence="3" id="KW-0732">Signal</keyword>
<dbReference type="EMBL" id="CM000838">
    <property type="protein sequence ID" value="KRH58870.1"/>
    <property type="molecule type" value="Genomic_DNA"/>
</dbReference>
<keyword evidence="1" id="KW-0808">Transferase</keyword>
<keyword evidence="2" id="KW-0012">Acyltransferase</keyword>
<reference evidence="5 6" key="1">
    <citation type="journal article" date="2010" name="Nature">
        <title>Genome sequence of the palaeopolyploid soybean.</title>
        <authorList>
            <person name="Schmutz J."/>
            <person name="Cannon S.B."/>
            <person name="Schlueter J."/>
            <person name="Ma J."/>
            <person name="Mitros T."/>
            <person name="Nelson W."/>
            <person name="Hyten D.L."/>
            <person name="Song Q."/>
            <person name="Thelen J.J."/>
            <person name="Cheng J."/>
            <person name="Xu D."/>
            <person name="Hellsten U."/>
            <person name="May G.D."/>
            <person name="Yu Y."/>
            <person name="Sakurai T."/>
            <person name="Umezawa T."/>
            <person name="Bhattacharyya M.K."/>
            <person name="Sandhu D."/>
            <person name="Valliyodan B."/>
            <person name="Lindquist E."/>
            <person name="Peto M."/>
            <person name="Grant D."/>
            <person name="Shu S."/>
            <person name="Goodstein D."/>
            <person name="Barry K."/>
            <person name="Futrell-Griggs M."/>
            <person name="Abernathy B."/>
            <person name="Du J."/>
            <person name="Tian Z."/>
            <person name="Zhu L."/>
            <person name="Gill N."/>
            <person name="Joshi T."/>
            <person name="Libault M."/>
            <person name="Sethuraman A."/>
            <person name="Zhang X.-C."/>
            <person name="Shinozaki K."/>
            <person name="Nguyen H.T."/>
            <person name="Wing R.A."/>
            <person name="Cregan P."/>
            <person name="Specht J."/>
            <person name="Grimwood J."/>
            <person name="Rokhsar D."/>
            <person name="Stacey G."/>
            <person name="Shoemaker R.C."/>
            <person name="Jackson S.A."/>
        </authorList>
    </citation>
    <scope>NUCLEOTIDE SEQUENCE</scope>
    <source>
        <strain evidence="6">cv. Williams 82</strain>
        <tissue evidence="5">Callus</tissue>
    </source>
</reference>
<reference evidence="6" key="2">
    <citation type="submission" date="2018-02" db="UniProtKB">
        <authorList>
            <consortium name="EnsemblPlants"/>
        </authorList>
    </citation>
    <scope>IDENTIFICATION</scope>
    <source>
        <strain evidence="6">Williams 82</strain>
    </source>
</reference>
<dbReference type="ExpressionAtlas" id="A0A0R0JVW7">
    <property type="expression patterns" value="baseline"/>
</dbReference>
<proteinExistence type="predicted"/>
<dbReference type="Proteomes" id="UP000008827">
    <property type="component" value="Chromosome 5"/>
</dbReference>
<protein>
    <recommendedName>
        <fullName evidence="4">Chalcone/stilbene synthase N-terminal domain-containing protein</fullName>
    </recommendedName>
</protein>
<evidence type="ECO:0000256" key="2">
    <source>
        <dbReference type="ARBA" id="ARBA00023315"/>
    </source>
</evidence>
<dbReference type="InterPro" id="IPR001099">
    <property type="entry name" value="Chalcone/stilbene_synt_N"/>
</dbReference>
<accession>A0A0R0JVW7</accession>
<keyword evidence="7" id="KW-1185">Reference proteome</keyword>
<dbReference type="Gene3D" id="3.40.47.10">
    <property type="match status" value="2"/>
</dbReference>
<dbReference type="Pfam" id="PF00195">
    <property type="entry name" value="Chal_sti_synt_N"/>
    <property type="match status" value="1"/>
</dbReference>
<dbReference type="OMA" id="TIKEWGQ"/>
<evidence type="ECO:0000256" key="3">
    <source>
        <dbReference type="SAM" id="SignalP"/>
    </source>
</evidence>
<dbReference type="GO" id="GO:0016747">
    <property type="term" value="F:acyltransferase activity, transferring groups other than amino-acyl groups"/>
    <property type="evidence" value="ECO:0007669"/>
    <property type="project" value="InterPro"/>
</dbReference>
<dbReference type="PANTHER" id="PTHR11877">
    <property type="entry name" value="HYDROXYMETHYLGLUTARYL-COA SYNTHASE"/>
    <property type="match status" value="1"/>
</dbReference>